<dbReference type="GO" id="GO:0020037">
    <property type="term" value="F:heme binding"/>
    <property type="evidence" value="ECO:0007669"/>
    <property type="project" value="InterPro"/>
</dbReference>
<evidence type="ECO:0000313" key="1">
    <source>
        <dbReference type="EMBL" id="SVD31250.1"/>
    </source>
</evidence>
<dbReference type="SUPFAM" id="SSF48264">
    <property type="entry name" value="Cytochrome P450"/>
    <property type="match status" value="1"/>
</dbReference>
<accession>A0A382UAE0</accession>
<dbReference type="GO" id="GO:0005506">
    <property type="term" value="F:iron ion binding"/>
    <property type="evidence" value="ECO:0007669"/>
    <property type="project" value="InterPro"/>
</dbReference>
<dbReference type="GO" id="GO:0016705">
    <property type="term" value="F:oxidoreductase activity, acting on paired donors, with incorporation or reduction of molecular oxygen"/>
    <property type="evidence" value="ECO:0007669"/>
    <property type="project" value="InterPro"/>
</dbReference>
<dbReference type="Gene3D" id="3.30.43.20">
    <property type="match status" value="1"/>
</dbReference>
<feature type="non-terminal residue" evidence="1">
    <location>
        <position position="76"/>
    </location>
</feature>
<name>A0A382UAE0_9ZZZZ</name>
<dbReference type="InterPro" id="IPR036396">
    <property type="entry name" value="Cyt_P450_sf"/>
</dbReference>
<proteinExistence type="predicted"/>
<dbReference type="AlphaFoldDB" id="A0A382UAE0"/>
<dbReference type="GO" id="GO:0004497">
    <property type="term" value="F:monooxygenase activity"/>
    <property type="evidence" value="ECO:0007669"/>
    <property type="project" value="InterPro"/>
</dbReference>
<protein>
    <recommendedName>
        <fullName evidence="2">Cytochrome P450</fullName>
    </recommendedName>
</protein>
<reference evidence="1" key="1">
    <citation type="submission" date="2018-05" db="EMBL/GenBank/DDBJ databases">
        <authorList>
            <person name="Lanie J.A."/>
            <person name="Ng W.-L."/>
            <person name="Kazmierczak K.M."/>
            <person name="Andrzejewski T.M."/>
            <person name="Davidsen T.M."/>
            <person name="Wayne K.J."/>
            <person name="Tettelin H."/>
            <person name="Glass J.I."/>
            <person name="Rusch D."/>
            <person name="Podicherti R."/>
            <person name="Tsui H.-C.T."/>
            <person name="Winkler M.E."/>
        </authorList>
    </citation>
    <scope>NUCLEOTIDE SEQUENCE</scope>
</reference>
<gene>
    <name evidence="1" type="ORF">METZ01_LOCUS384104</name>
</gene>
<dbReference type="EMBL" id="UINC01142733">
    <property type="protein sequence ID" value="SVD31250.1"/>
    <property type="molecule type" value="Genomic_DNA"/>
</dbReference>
<evidence type="ECO:0008006" key="2">
    <source>
        <dbReference type="Google" id="ProtNLM"/>
    </source>
</evidence>
<organism evidence="1">
    <name type="scientific">marine metagenome</name>
    <dbReference type="NCBI Taxonomy" id="408172"/>
    <lineage>
        <taxon>unclassified sequences</taxon>
        <taxon>metagenomes</taxon>
        <taxon>ecological metagenomes</taxon>
    </lineage>
</organism>
<sequence>MQYDPLLPTVQENPYPYYSYMRRHAPLYWIESLQAWAVSRYADVDAAIRDPEAFSSAGFIATIFGDLNPVPEVSWM</sequence>